<evidence type="ECO:0008006" key="3">
    <source>
        <dbReference type="Google" id="ProtNLM"/>
    </source>
</evidence>
<feature type="chain" id="PRO_5038848358" description="Calcineurin-like phosphoesterase domain-containing protein" evidence="1">
    <location>
        <begin position="21"/>
        <end position="317"/>
    </location>
</feature>
<organism evidence="2">
    <name type="scientific">Oxalobacter aliiformigenes</name>
    <dbReference type="NCBI Taxonomy" id="2946593"/>
    <lineage>
        <taxon>Bacteria</taxon>
        <taxon>Pseudomonadati</taxon>
        <taxon>Pseudomonadota</taxon>
        <taxon>Betaproteobacteria</taxon>
        <taxon>Burkholderiales</taxon>
        <taxon>Oxalobacteraceae</taxon>
        <taxon>Oxalobacter</taxon>
    </lineage>
</organism>
<accession>A0A9E9LDX4</accession>
<reference evidence="2" key="1">
    <citation type="journal article" date="2022" name="Front. Microbiol.">
        <title>New perspectives on an old grouping: The genomic and phenotypic variability of Oxalobacter formigenes and the implications for calcium oxalate stone prevention.</title>
        <authorList>
            <person name="Chmiel J.A."/>
            <person name="Carr C."/>
            <person name="Stuivenberg G.A."/>
            <person name="Venema R."/>
            <person name="Chanyi R.M."/>
            <person name="Al K.F."/>
            <person name="Giguere D."/>
            <person name="Say H."/>
            <person name="Akouris P.P."/>
            <person name="Dominguez Romero S.A."/>
            <person name="Kwong A."/>
            <person name="Tai V."/>
            <person name="Koval S.F."/>
            <person name="Razvi H."/>
            <person name="Bjazevic J."/>
            <person name="Burton J.P."/>
        </authorList>
    </citation>
    <scope>NUCLEOTIDE SEQUENCE</scope>
    <source>
        <strain evidence="2">OxK</strain>
    </source>
</reference>
<keyword evidence="1" id="KW-0732">Signal</keyword>
<evidence type="ECO:0000256" key="1">
    <source>
        <dbReference type="SAM" id="SignalP"/>
    </source>
</evidence>
<dbReference type="Proteomes" id="UP001164819">
    <property type="component" value="Chromosome"/>
</dbReference>
<sequence>MRKWIISLPLIATTIIPVHAASPNASTDSFYFVAMDQPVRDNANVLKKAFSKLGHIRPAFAIVNGIKSDSESCSDELYIERKNLANNSHVPTIISVTNGDWVNCKNSKSESVAIERLIRLKEIFFENRYSLGNKPLELTRQSLGNRFPNYPENAYWHMNSILFATIHMPSDNNHYIVAAGRNDEFEDRAIANRNWLDRLFRIASRHHDKGIVLISDGNPFSPGVKNRQNITTRDGFYEIRQKLNNLATHYPGRVLFIHGHGTASPTEIIWKGRLGTLGLHPDWTRIDINLHTQTIFKAGPAFRKIPRTAKTSRQKRK</sequence>
<gene>
    <name evidence="2" type="ORF">NB646_10360</name>
</gene>
<feature type="signal peptide" evidence="1">
    <location>
        <begin position="1"/>
        <end position="20"/>
    </location>
</feature>
<dbReference type="EMBL" id="CP098251">
    <property type="protein sequence ID" value="WAV91182.1"/>
    <property type="molecule type" value="Genomic_DNA"/>
</dbReference>
<name>A0A9E9LDX4_9BURK</name>
<dbReference type="AlphaFoldDB" id="A0A9E9LDX4"/>
<protein>
    <recommendedName>
        <fullName evidence="3">Calcineurin-like phosphoesterase domain-containing protein</fullName>
    </recommendedName>
</protein>
<proteinExistence type="predicted"/>
<dbReference type="RefSeq" id="WP_269315943.1">
    <property type="nucleotide sequence ID" value="NZ_CP098251.1"/>
</dbReference>
<evidence type="ECO:0000313" key="2">
    <source>
        <dbReference type="EMBL" id="WAV91182.1"/>
    </source>
</evidence>